<keyword evidence="7" id="KW-0520">NAD</keyword>
<dbReference type="InterPro" id="IPR035587">
    <property type="entry name" value="DUS-like_FMN-bd"/>
</dbReference>
<dbReference type="EC" id="1.3.1.88" evidence="9"/>
<dbReference type="PANTHER" id="PTHR11082:SF5">
    <property type="entry name" value="TRNA-DIHYDROURIDINE(16_17) SYNTHASE [NAD(P)(+)]-LIKE"/>
    <property type="match status" value="1"/>
</dbReference>
<comment type="catalytic activity">
    <reaction evidence="13">
        <text>5,6-dihydrouridine(17) in tRNA + NADP(+) = uridine(17) in tRNA + NADPH + H(+)</text>
        <dbReference type="Rhea" id="RHEA:53368"/>
        <dbReference type="Rhea" id="RHEA-COMP:13541"/>
        <dbReference type="Rhea" id="RHEA-COMP:13542"/>
        <dbReference type="ChEBI" id="CHEBI:15378"/>
        <dbReference type="ChEBI" id="CHEBI:57783"/>
        <dbReference type="ChEBI" id="CHEBI:58349"/>
        <dbReference type="ChEBI" id="CHEBI:65315"/>
        <dbReference type="ChEBI" id="CHEBI:74443"/>
        <dbReference type="EC" id="1.3.1.88"/>
    </reaction>
    <physiologicalReaction direction="right-to-left" evidence="13">
        <dbReference type="Rhea" id="RHEA:53370"/>
    </physiologicalReaction>
</comment>
<evidence type="ECO:0000256" key="2">
    <source>
        <dbReference type="ARBA" id="ARBA00022630"/>
    </source>
</evidence>
<evidence type="ECO:0000256" key="9">
    <source>
        <dbReference type="ARBA" id="ARBA00038890"/>
    </source>
</evidence>
<dbReference type="OrthoDB" id="272303at2759"/>
<organism evidence="16 17">
    <name type="scientific">Trichonephila inaurata madagascariensis</name>
    <dbReference type="NCBI Taxonomy" id="2747483"/>
    <lineage>
        <taxon>Eukaryota</taxon>
        <taxon>Metazoa</taxon>
        <taxon>Ecdysozoa</taxon>
        <taxon>Arthropoda</taxon>
        <taxon>Chelicerata</taxon>
        <taxon>Arachnida</taxon>
        <taxon>Araneae</taxon>
        <taxon>Araneomorphae</taxon>
        <taxon>Entelegynae</taxon>
        <taxon>Araneoidea</taxon>
        <taxon>Nephilidae</taxon>
        <taxon>Trichonephila</taxon>
        <taxon>Trichonephila inaurata</taxon>
    </lineage>
</organism>
<comment type="cofactor">
    <cofactor evidence="1">
        <name>FMN</name>
        <dbReference type="ChEBI" id="CHEBI:58210"/>
    </cofactor>
</comment>
<dbReference type="AlphaFoldDB" id="A0A8X7CNT1"/>
<comment type="caution">
    <text evidence="16">The sequence shown here is derived from an EMBL/GenBank/DDBJ whole genome shotgun (WGS) entry which is preliminary data.</text>
</comment>
<dbReference type="Gene3D" id="3.20.20.70">
    <property type="entry name" value="Aldolase class I"/>
    <property type="match status" value="1"/>
</dbReference>
<evidence type="ECO:0000256" key="6">
    <source>
        <dbReference type="ARBA" id="ARBA00023002"/>
    </source>
</evidence>
<evidence type="ECO:0000256" key="8">
    <source>
        <dbReference type="ARBA" id="ARBA00038313"/>
    </source>
</evidence>
<dbReference type="GO" id="GO:0050660">
    <property type="term" value="F:flavin adenine dinucleotide binding"/>
    <property type="evidence" value="ECO:0007669"/>
    <property type="project" value="InterPro"/>
</dbReference>
<evidence type="ECO:0000256" key="14">
    <source>
        <dbReference type="SAM" id="MobiDB-lite"/>
    </source>
</evidence>
<evidence type="ECO:0000313" key="16">
    <source>
        <dbReference type="EMBL" id="GFY72485.1"/>
    </source>
</evidence>
<evidence type="ECO:0000256" key="5">
    <source>
        <dbReference type="ARBA" id="ARBA00022857"/>
    </source>
</evidence>
<dbReference type="EMBL" id="BMAV01019472">
    <property type="protein sequence ID" value="GFY72485.1"/>
    <property type="molecule type" value="Genomic_DNA"/>
</dbReference>
<dbReference type="Pfam" id="PF01207">
    <property type="entry name" value="Dus"/>
    <property type="match status" value="1"/>
</dbReference>
<keyword evidence="5" id="KW-0521">NADP</keyword>
<gene>
    <name evidence="16" type="primary">DUS1L</name>
    <name evidence="16" type="ORF">TNIN_255301</name>
</gene>
<keyword evidence="6" id="KW-0560">Oxidoreductase</keyword>
<protein>
    <recommendedName>
        <fullName evidence="9">tRNA-dihydrouridine(16/17) synthase [NAD(P)(+)]</fullName>
        <ecNumber evidence="9">1.3.1.88</ecNumber>
    </recommendedName>
</protein>
<dbReference type="PANTHER" id="PTHR11082">
    <property type="entry name" value="TRNA-DIHYDROURIDINE SYNTHASE"/>
    <property type="match status" value="1"/>
</dbReference>
<evidence type="ECO:0000259" key="15">
    <source>
        <dbReference type="Pfam" id="PF01207"/>
    </source>
</evidence>
<dbReference type="SUPFAM" id="SSF51395">
    <property type="entry name" value="FMN-linked oxidoreductases"/>
    <property type="match status" value="1"/>
</dbReference>
<evidence type="ECO:0000256" key="13">
    <source>
        <dbReference type="ARBA" id="ARBA00049467"/>
    </source>
</evidence>
<evidence type="ECO:0000256" key="1">
    <source>
        <dbReference type="ARBA" id="ARBA00001917"/>
    </source>
</evidence>
<feature type="region of interest" description="Disordered" evidence="14">
    <location>
        <begin position="272"/>
        <end position="301"/>
    </location>
</feature>
<comment type="catalytic activity">
    <reaction evidence="12">
        <text>5,6-dihydrouridine(16) in tRNA + NAD(+) = uridine(16) in tRNA + NADH + H(+)</text>
        <dbReference type="Rhea" id="RHEA:53380"/>
        <dbReference type="Rhea" id="RHEA-COMP:13543"/>
        <dbReference type="Rhea" id="RHEA-COMP:13544"/>
        <dbReference type="ChEBI" id="CHEBI:15378"/>
        <dbReference type="ChEBI" id="CHEBI:57540"/>
        <dbReference type="ChEBI" id="CHEBI:57945"/>
        <dbReference type="ChEBI" id="CHEBI:65315"/>
        <dbReference type="ChEBI" id="CHEBI:74443"/>
        <dbReference type="EC" id="1.3.1.88"/>
    </reaction>
    <physiologicalReaction direction="right-to-left" evidence="12">
        <dbReference type="Rhea" id="RHEA:53382"/>
    </physiologicalReaction>
</comment>
<dbReference type="Proteomes" id="UP000886998">
    <property type="component" value="Unassembled WGS sequence"/>
</dbReference>
<reference evidence="16" key="1">
    <citation type="submission" date="2020-08" db="EMBL/GenBank/DDBJ databases">
        <title>Multicomponent nature underlies the extraordinary mechanical properties of spider dragline silk.</title>
        <authorList>
            <person name="Kono N."/>
            <person name="Nakamura H."/>
            <person name="Mori M."/>
            <person name="Yoshida Y."/>
            <person name="Ohtoshi R."/>
            <person name="Malay A.D."/>
            <person name="Moran D.A.P."/>
            <person name="Tomita M."/>
            <person name="Numata K."/>
            <person name="Arakawa K."/>
        </authorList>
    </citation>
    <scope>NUCLEOTIDE SEQUENCE</scope>
</reference>
<dbReference type="PROSITE" id="PS01136">
    <property type="entry name" value="UPF0034"/>
    <property type="match status" value="1"/>
</dbReference>
<dbReference type="CDD" id="cd02801">
    <property type="entry name" value="DUS_like_FMN"/>
    <property type="match status" value="1"/>
</dbReference>
<keyword evidence="4" id="KW-0819">tRNA processing</keyword>
<accession>A0A8X7CNT1</accession>
<sequence length="412" mass="46844">MKRTVEFCANDPNTFVEACKLAADHCDAVDLNLGCPQAIARRGRYGAFLQEEWDLLQEMVSRVHNEVDIPVTCKIRVFPDILRTIQYAQMLEAAGCQLLTVHGRTKEQKGSKTGLASWEHIKAVKLSVKIPVFANGNIQNVADVQRCFEETGVDGVMIAEGSLHNPALFHGLSPTVWEMSLEYLEFVKLYTCPLSYVRGHIFKLCHHCLVLEENKEIRQKIATASSTEEFTTAILELKNKYESQTTVDDTTILTEKYVLPYPPWICQPYIRPPPVTETPKQNTDKKTESKTTEESAAEKRSISENVLSRKKLKKLQKNPEKQFGIKKFIFEKCQNCLNPKGSKCSYQLCKSCCRKKSLNELLDCVGHKFLYYTKNRNKTERACESDLSEADKSILNPVVKENIDYSMQNAVL</sequence>
<proteinExistence type="inferred from homology"/>
<keyword evidence="17" id="KW-1185">Reference proteome</keyword>
<evidence type="ECO:0000256" key="12">
    <source>
        <dbReference type="ARBA" id="ARBA00048934"/>
    </source>
</evidence>
<evidence type="ECO:0000256" key="10">
    <source>
        <dbReference type="ARBA" id="ARBA00047287"/>
    </source>
</evidence>
<keyword evidence="2" id="KW-0285">Flavoprotein</keyword>
<evidence type="ECO:0000256" key="7">
    <source>
        <dbReference type="ARBA" id="ARBA00023027"/>
    </source>
</evidence>
<name>A0A8X7CNT1_9ARAC</name>
<feature type="domain" description="DUS-like FMN-binding" evidence="15">
    <location>
        <begin position="3"/>
        <end position="208"/>
    </location>
</feature>
<comment type="similarity">
    <text evidence="8">Belongs to the Dus family. Dus1 subfamily.</text>
</comment>
<dbReference type="InterPro" id="IPR018517">
    <property type="entry name" value="tRNA_hU_synthase_CS"/>
</dbReference>
<dbReference type="GO" id="GO:0017150">
    <property type="term" value="F:tRNA dihydrouridine synthase activity"/>
    <property type="evidence" value="ECO:0007669"/>
    <property type="project" value="InterPro"/>
</dbReference>
<evidence type="ECO:0000256" key="11">
    <source>
        <dbReference type="ARBA" id="ARBA00047652"/>
    </source>
</evidence>
<keyword evidence="3" id="KW-0288">FMN</keyword>
<evidence type="ECO:0000256" key="4">
    <source>
        <dbReference type="ARBA" id="ARBA00022694"/>
    </source>
</evidence>
<dbReference type="InterPro" id="IPR013785">
    <property type="entry name" value="Aldolase_TIM"/>
</dbReference>
<comment type="catalytic activity">
    <reaction evidence="10">
        <text>5,6-dihydrouridine(17) in tRNA + NAD(+) = uridine(17) in tRNA + NADH + H(+)</text>
        <dbReference type="Rhea" id="RHEA:53372"/>
        <dbReference type="Rhea" id="RHEA-COMP:13541"/>
        <dbReference type="Rhea" id="RHEA-COMP:13542"/>
        <dbReference type="ChEBI" id="CHEBI:15378"/>
        <dbReference type="ChEBI" id="CHEBI:57540"/>
        <dbReference type="ChEBI" id="CHEBI:57945"/>
        <dbReference type="ChEBI" id="CHEBI:65315"/>
        <dbReference type="ChEBI" id="CHEBI:74443"/>
        <dbReference type="EC" id="1.3.1.88"/>
    </reaction>
    <physiologicalReaction direction="right-to-left" evidence="10">
        <dbReference type="Rhea" id="RHEA:53374"/>
    </physiologicalReaction>
</comment>
<comment type="catalytic activity">
    <reaction evidence="11">
        <text>5,6-dihydrouridine(16) in tRNA + NADP(+) = uridine(16) in tRNA + NADPH + H(+)</text>
        <dbReference type="Rhea" id="RHEA:53376"/>
        <dbReference type="Rhea" id="RHEA-COMP:13543"/>
        <dbReference type="Rhea" id="RHEA-COMP:13544"/>
        <dbReference type="ChEBI" id="CHEBI:15378"/>
        <dbReference type="ChEBI" id="CHEBI:57783"/>
        <dbReference type="ChEBI" id="CHEBI:58349"/>
        <dbReference type="ChEBI" id="CHEBI:65315"/>
        <dbReference type="ChEBI" id="CHEBI:74443"/>
        <dbReference type="EC" id="1.3.1.88"/>
    </reaction>
    <physiologicalReaction direction="right-to-left" evidence="11">
        <dbReference type="Rhea" id="RHEA:53378"/>
    </physiologicalReaction>
</comment>
<evidence type="ECO:0000313" key="17">
    <source>
        <dbReference type="Proteomes" id="UP000886998"/>
    </source>
</evidence>
<evidence type="ECO:0000256" key="3">
    <source>
        <dbReference type="ARBA" id="ARBA00022643"/>
    </source>
</evidence>
<feature type="compositionally biased region" description="Basic and acidic residues" evidence="14">
    <location>
        <begin position="282"/>
        <end position="301"/>
    </location>
</feature>